<keyword evidence="4 5" id="KW-0067">ATP-binding</keyword>
<dbReference type="SMART" id="SM00220">
    <property type="entry name" value="S_TKc"/>
    <property type="match status" value="1"/>
</dbReference>
<keyword evidence="2 5" id="KW-0547">Nucleotide-binding</keyword>
<protein>
    <recommendedName>
        <fullName evidence="7">Protein kinase domain-containing protein</fullName>
    </recommendedName>
</protein>
<dbReference type="PANTHER" id="PTHR48016:SF56">
    <property type="entry name" value="MAPKK KINASE"/>
    <property type="match status" value="1"/>
</dbReference>
<dbReference type="PANTHER" id="PTHR48016">
    <property type="entry name" value="MAP KINASE KINASE KINASE SSK2-RELATED-RELATED"/>
    <property type="match status" value="1"/>
</dbReference>
<reference evidence="8" key="1">
    <citation type="submission" date="2021-01" db="EMBL/GenBank/DDBJ databases">
        <authorList>
            <person name="Corre E."/>
            <person name="Pelletier E."/>
            <person name="Niang G."/>
            <person name="Scheremetjew M."/>
            <person name="Finn R."/>
            <person name="Kale V."/>
            <person name="Holt S."/>
            <person name="Cochrane G."/>
            <person name="Meng A."/>
            <person name="Brown T."/>
            <person name="Cohen L."/>
        </authorList>
    </citation>
    <scope>NUCLEOTIDE SEQUENCE</scope>
    <source>
        <strain evidence="8">CCMP 2712</strain>
    </source>
</reference>
<dbReference type="SUPFAM" id="SSF56112">
    <property type="entry name" value="Protein kinase-like (PK-like)"/>
    <property type="match status" value="1"/>
</dbReference>
<proteinExistence type="inferred from homology"/>
<dbReference type="InterPro" id="IPR017441">
    <property type="entry name" value="Protein_kinase_ATP_BS"/>
</dbReference>
<gene>
    <name evidence="8" type="ORF">GTHE00462_LOCUS18110</name>
</gene>
<evidence type="ECO:0000256" key="1">
    <source>
        <dbReference type="ARBA" id="ARBA00022679"/>
    </source>
</evidence>
<keyword evidence="6" id="KW-0723">Serine/threonine-protein kinase</keyword>
<dbReference type="Gene3D" id="1.10.510.10">
    <property type="entry name" value="Transferase(Phosphotransferase) domain 1"/>
    <property type="match status" value="1"/>
</dbReference>
<evidence type="ECO:0000259" key="7">
    <source>
        <dbReference type="PROSITE" id="PS50011"/>
    </source>
</evidence>
<organism evidence="8">
    <name type="scientific">Guillardia theta</name>
    <name type="common">Cryptophyte</name>
    <name type="synonym">Cryptomonas phi</name>
    <dbReference type="NCBI Taxonomy" id="55529"/>
    <lineage>
        <taxon>Eukaryota</taxon>
        <taxon>Cryptophyceae</taxon>
        <taxon>Pyrenomonadales</taxon>
        <taxon>Geminigeraceae</taxon>
        <taxon>Guillardia</taxon>
    </lineage>
</organism>
<dbReference type="EMBL" id="HBKN01023060">
    <property type="protein sequence ID" value="CAE2305017.1"/>
    <property type="molecule type" value="Transcribed_RNA"/>
</dbReference>
<dbReference type="PROSITE" id="PS00108">
    <property type="entry name" value="PROTEIN_KINASE_ST"/>
    <property type="match status" value="1"/>
</dbReference>
<sequence length="302" mass="33469">MHKLLCDCPQVNPSQRKDALIGFNESLIMAIESSFSRCDDNRSIHNFHKSWIGSGSSSSVYKVVDPHSGSSFALKEYKSSRASPRHMSKERLRSIFELNHPNVVRQFLFCSSWSLMEYVDGQSLAQVLEEQGRGFSEGRAAAILRQVLLGLKYLHANQVVHGDIKPANILLVRETGSVKIADLGTATEEAAGRALLPFGTPGFMAPEVVRDGVPNFLSDIWSLGCTVLQLLTGKLPWSEDDNKFSAMLKAGQGKHPQFPRGLKPDTLSFLESCFQPSYMDRPSAETLLCHPFVCNRCLHDDG</sequence>
<dbReference type="InterPro" id="IPR008271">
    <property type="entry name" value="Ser/Thr_kinase_AS"/>
</dbReference>
<dbReference type="InterPro" id="IPR000719">
    <property type="entry name" value="Prot_kinase_dom"/>
</dbReference>
<evidence type="ECO:0000313" key="8">
    <source>
        <dbReference type="EMBL" id="CAE2305017.1"/>
    </source>
</evidence>
<name>A0A7S4KTB8_GUITH</name>
<dbReference type="PROSITE" id="PS00107">
    <property type="entry name" value="PROTEIN_KINASE_ATP"/>
    <property type="match status" value="1"/>
</dbReference>
<feature type="binding site" evidence="5">
    <location>
        <position position="75"/>
    </location>
    <ligand>
        <name>ATP</name>
        <dbReference type="ChEBI" id="CHEBI:30616"/>
    </ligand>
</feature>
<evidence type="ECO:0000256" key="6">
    <source>
        <dbReference type="RuleBase" id="RU000304"/>
    </source>
</evidence>
<dbReference type="InterPro" id="IPR011009">
    <property type="entry name" value="Kinase-like_dom_sf"/>
</dbReference>
<dbReference type="AlphaFoldDB" id="A0A7S4KTB8"/>
<dbReference type="GO" id="GO:0004674">
    <property type="term" value="F:protein serine/threonine kinase activity"/>
    <property type="evidence" value="ECO:0007669"/>
    <property type="project" value="UniProtKB-KW"/>
</dbReference>
<dbReference type="Pfam" id="PF00069">
    <property type="entry name" value="Pkinase"/>
    <property type="match status" value="1"/>
</dbReference>
<evidence type="ECO:0000256" key="2">
    <source>
        <dbReference type="ARBA" id="ARBA00022741"/>
    </source>
</evidence>
<keyword evidence="1" id="KW-0808">Transferase</keyword>
<evidence type="ECO:0000256" key="4">
    <source>
        <dbReference type="ARBA" id="ARBA00022840"/>
    </source>
</evidence>
<feature type="domain" description="Protein kinase" evidence="7">
    <location>
        <begin position="46"/>
        <end position="293"/>
    </location>
</feature>
<evidence type="ECO:0000256" key="3">
    <source>
        <dbReference type="ARBA" id="ARBA00022777"/>
    </source>
</evidence>
<dbReference type="GO" id="GO:0005524">
    <property type="term" value="F:ATP binding"/>
    <property type="evidence" value="ECO:0007669"/>
    <property type="project" value="UniProtKB-UniRule"/>
</dbReference>
<dbReference type="PROSITE" id="PS50011">
    <property type="entry name" value="PROTEIN_KINASE_DOM"/>
    <property type="match status" value="1"/>
</dbReference>
<accession>A0A7S4KTB8</accession>
<comment type="similarity">
    <text evidence="6">Belongs to the protein kinase superfamily.</text>
</comment>
<evidence type="ECO:0000256" key="5">
    <source>
        <dbReference type="PROSITE-ProRule" id="PRU10141"/>
    </source>
</evidence>
<keyword evidence="3" id="KW-0418">Kinase</keyword>
<dbReference type="InterPro" id="IPR050538">
    <property type="entry name" value="MAP_kinase_kinase_kinase"/>
</dbReference>